<name>A0A7M1S1D7_9BACT</name>
<feature type="domain" description="Transglutaminase-like" evidence="1">
    <location>
        <begin position="202"/>
        <end position="280"/>
    </location>
</feature>
<dbReference type="PANTHER" id="PTHR38339">
    <property type="entry name" value="TRANSGLUTAMINASE DOMAIN PROTEIN"/>
    <property type="match status" value="1"/>
</dbReference>
<dbReference type="Pfam" id="PF01841">
    <property type="entry name" value="Transglut_core"/>
    <property type="match status" value="1"/>
</dbReference>
<evidence type="ECO:0000313" key="2">
    <source>
        <dbReference type="EMBL" id="QOR61247.1"/>
    </source>
</evidence>
<dbReference type="AlphaFoldDB" id="A0A7M1S1D7"/>
<keyword evidence="3" id="KW-1185">Reference proteome</keyword>
<accession>A0A7M1S1D7</accession>
<dbReference type="SUPFAM" id="SSF54001">
    <property type="entry name" value="Cysteine proteinases"/>
    <property type="match status" value="1"/>
</dbReference>
<proteinExistence type="predicted"/>
<organism evidence="2 3">
    <name type="scientific">Sulfurovum indicum</name>
    <dbReference type="NCBI Taxonomy" id="2779528"/>
    <lineage>
        <taxon>Bacteria</taxon>
        <taxon>Pseudomonadati</taxon>
        <taxon>Campylobacterota</taxon>
        <taxon>Epsilonproteobacteria</taxon>
        <taxon>Campylobacterales</taxon>
        <taxon>Sulfurovaceae</taxon>
        <taxon>Sulfurovum</taxon>
    </lineage>
</organism>
<dbReference type="Proteomes" id="UP000595074">
    <property type="component" value="Chromosome"/>
</dbReference>
<reference evidence="2 3" key="1">
    <citation type="submission" date="2020-10" db="EMBL/GenBank/DDBJ databases">
        <title>The genome of sulfurovum sp.</title>
        <authorList>
            <person name="Xie S."/>
            <person name="Shao Z."/>
            <person name="Jiang L."/>
        </authorList>
    </citation>
    <scope>NUCLEOTIDE SEQUENCE [LARGE SCALE GENOMIC DNA]</scope>
    <source>
        <strain evidence="2 3">ST-419</strain>
    </source>
</reference>
<evidence type="ECO:0000259" key="1">
    <source>
        <dbReference type="SMART" id="SM00460"/>
    </source>
</evidence>
<dbReference type="SMART" id="SM00460">
    <property type="entry name" value="TGc"/>
    <property type="match status" value="1"/>
</dbReference>
<dbReference type="Gene3D" id="3.10.620.30">
    <property type="match status" value="1"/>
</dbReference>
<dbReference type="KEGG" id="sinu:IMZ28_07240"/>
<dbReference type="InterPro" id="IPR002931">
    <property type="entry name" value="Transglutaminase-like"/>
</dbReference>
<dbReference type="InterPro" id="IPR038765">
    <property type="entry name" value="Papain-like_cys_pep_sf"/>
</dbReference>
<gene>
    <name evidence="2" type="ORF">IMZ28_07240</name>
</gene>
<evidence type="ECO:0000313" key="3">
    <source>
        <dbReference type="Proteomes" id="UP000595074"/>
    </source>
</evidence>
<protein>
    <submittedName>
        <fullName evidence="2">Transglutaminase domain-containing protein</fullName>
    </submittedName>
</protein>
<sequence>MNRRNFIKTSTATFLSMSALPNLLLSGEEKHKSRSFRLLYTFDIQSDQKVFPARLWNPLPLHNMYQKVKFFKYSGNFDASHINRKNIYDAQILYAQWHASDTSKQLTIEMEIETLDRSVSLKKIKKASQANLPVPEDVRLYLQPTTHIPTDGKVALKTMEITKGITDRFQKVEAIYNWITETTFRDPSIVGCGVGHAGKMIESGYFGGKCTDISSLFVAFLRSAGIPAREVFGIRVGKSHFSKILGKSDKHGFADISTWQHCRVEYYIPGAGWIPSDPADITKLELGEGLKYSDQRVQELKKRYLHSWEMNWIGFNHGRDFVLYPEPEQYPLNMLGYPYGEIEDEVLDYYSPKHFSYRITSQELGLK</sequence>
<dbReference type="EMBL" id="CP063164">
    <property type="protein sequence ID" value="QOR61247.1"/>
    <property type="molecule type" value="Genomic_DNA"/>
</dbReference>
<dbReference type="PANTHER" id="PTHR38339:SF1">
    <property type="entry name" value="TRANSGLUTAMINASE-LIKE DOMAIN-CONTAINING PROTEIN"/>
    <property type="match status" value="1"/>
</dbReference>